<evidence type="ECO:0000313" key="2">
    <source>
        <dbReference type="Proteomes" id="UP000283383"/>
    </source>
</evidence>
<dbReference type="EMBL" id="MCBQ01021298">
    <property type="protein sequence ID" value="RKF54065.1"/>
    <property type="molecule type" value="Genomic_DNA"/>
</dbReference>
<proteinExistence type="predicted"/>
<protein>
    <submittedName>
        <fullName evidence="1">Uncharacterized protein</fullName>
    </submittedName>
</protein>
<name>A0A420H9G5_9PEZI</name>
<comment type="caution">
    <text evidence="1">The sequence shown here is derived from an EMBL/GenBank/DDBJ whole genome shotgun (WGS) entry which is preliminary data.</text>
</comment>
<dbReference type="STRING" id="62708.A0A420H9G5"/>
<keyword evidence="2" id="KW-1185">Reference proteome</keyword>
<organism evidence="1 2">
    <name type="scientific">Golovinomyces cichoracearum</name>
    <dbReference type="NCBI Taxonomy" id="62708"/>
    <lineage>
        <taxon>Eukaryota</taxon>
        <taxon>Fungi</taxon>
        <taxon>Dikarya</taxon>
        <taxon>Ascomycota</taxon>
        <taxon>Pezizomycotina</taxon>
        <taxon>Leotiomycetes</taxon>
        <taxon>Erysiphales</taxon>
        <taxon>Erysiphaceae</taxon>
        <taxon>Golovinomyces</taxon>
    </lineage>
</organism>
<dbReference type="AlphaFoldDB" id="A0A420H9G5"/>
<reference evidence="1 2" key="1">
    <citation type="journal article" date="2018" name="BMC Genomics">
        <title>Comparative genome analyses reveal sequence features reflecting distinct modes of host-adaptation between dicot and monocot powdery mildew.</title>
        <authorList>
            <person name="Wu Y."/>
            <person name="Ma X."/>
            <person name="Pan Z."/>
            <person name="Kale S.D."/>
            <person name="Song Y."/>
            <person name="King H."/>
            <person name="Zhang Q."/>
            <person name="Presley C."/>
            <person name="Deng X."/>
            <person name="Wei C.I."/>
            <person name="Xiao S."/>
        </authorList>
    </citation>
    <scope>NUCLEOTIDE SEQUENCE [LARGE SCALE GENOMIC DNA]</scope>
    <source>
        <strain evidence="1">UMSG3</strain>
    </source>
</reference>
<dbReference type="InterPro" id="IPR043502">
    <property type="entry name" value="DNA/RNA_pol_sf"/>
</dbReference>
<gene>
    <name evidence="1" type="ORF">GcM3_212007</name>
</gene>
<accession>A0A420H9G5</accession>
<dbReference type="Proteomes" id="UP000283383">
    <property type="component" value="Unassembled WGS sequence"/>
</dbReference>
<evidence type="ECO:0000313" key="1">
    <source>
        <dbReference type="EMBL" id="RKF54065.1"/>
    </source>
</evidence>
<sequence length="136" mass="15307">MEEILSKLCEFTSSLLCDIANWGDAIEQLPSRSQLVSEKLAEYGIIVNTTKTNLYFRKGVLLDLFISGNGIKAVLFKVATIRDCPMPITITKICRLTGTIFPAIEEEAEVSNQPENKQLKTFMSLIPWIFKQFSIS</sequence>
<dbReference type="SUPFAM" id="SSF56672">
    <property type="entry name" value="DNA/RNA polymerases"/>
    <property type="match status" value="1"/>
</dbReference>